<accession>A0ABQ5QQP6</accession>
<name>A0ABQ5QQP6_9ACTN</name>
<evidence type="ECO:0008006" key="4">
    <source>
        <dbReference type="Google" id="ProtNLM"/>
    </source>
</evidence>
<dbReference type="Proteomes" id="UP001144280">
    <property type="component" value="Unassembled WGS sequence"/>
</dbReference>
<gene>
    <name evidence="2" type="ORF">Pa4123_09120</name>
</gene>
<comment type="caution">
    <text evidence="2">The sequence shown here is derived from an EMBL/GenBank/DDBJ whole genome shotgun (WGS) entry which is preliminary data.</text>
</comment>
<feature type="compositionally biased region" description="Basic and acidic residues" evidence="1">
    <location>
        <begin position="11"/>
        <end position="24"/>
    </location>
</feature>
<keyword evidence="3" id="KW-1185">Reference proteome</keyword>
<organism evidence="2 3">
    <name type="scientific">Phytohabitans aurantiacus</name>
    <dbReference type="NCBI Taxonomy" id="3016789"/>
    <lineage>
        <taxon>Bacteria</taxon>
        <taxon>Bacillati</taxon>
        <taxon>Actinomycetota</taxon>
        <taxon>Actinomycetes</taxon>
        <taxon>Micromonosporales</taxon>
        <taxon>Micromonosporaceae</taxon>
    </lineage>
</organism>
<evidence type="ECO:0000313" key="2">
    <source>
        <dbReference type="EMBL" id="GLH95640.1"/>
    </source>
</evidence>
<protein>
    <recommendedName>
        <fullName evidence="4">ATP/GTP-binding protein</fullName>
    </recommendedName>
</protein>
<sequence length="97" mass="11271">MPTVSPRRNHRRDDVVPLDSERARQGVQRMQSWADGEWMVRSIPGRASAKTYRCPGCNQEIRPGTPHVVAWPADGRGDEGDRRHWHTGCWQARDRRR</sequence>
<reference evidence="2" key="1">
    <citation type="submission" date="2022-12" db="EMBL/GenBank/DDBJ databases">
        <title>New Phytohabitans aurantiacus sp. RD004123 nov., an actinomycete isolated from soil.</title>
        <authorList>
            <person name="Triningsih D.W."/>
            <person name="Harunari E."/>
            <person name="Igarashi Y."/>
        </authorList>
    </citation>
    <scope>NUCLEOTIDE SEQUENCE</scope>
    <source>
        <strain evidence="2">RD004123</strain>
    </source>
</reference>
<evidence type="ECO:0000256" key="1">
    <source>
        <dbReference type="SAM" id="MobiDB-lite"/>
    </source>
</evidence>
<dbReference type="EMBL" id="BSDI01000004">
    <property type="protein sequence ID" value="GLH95640.1"/>
    <property type="molecule type" value="Genomic_DNA"/>
</dbReference>
<evidence type="ECO:0000313" key="3">
    <source>
        <dbReference type="Proteomes" id="UP001144280"/>
    </source>
</evidence>
<feature type="region of interest" description="Disordered" evidence="1">
    <location>
        <begin position="1"/>
        <end position="30"/>
    </location>
</feature>
<proteinExistence type="predicted"/>